<name>A0A9D0YXK7_9FIRM</name>
<evidence type="ECO:0000313" key="1">
    <source>
        <dbReference type="EMBL" id="HIQ63579.1"/>
    </source>
</evidence>
<reference evidence="1" key="2">
    <citation type="journal article" date="2021" name="PeerJ">
        <title>Extensive microbial diversity within the chicken gut microbiome revealed by metagenomics and culture.</title>
        <authorList>
            <person name="Gilroy R."/>
            <person name="Ravi A."/>
            <person name="Getino M."/>
            <person name="Pursley I."/>
            <person name="Horton D.L."/>
            <person name="Alikhan N.F."/>
            <person name="Baker D."/>
            <person name="Gharbi K."/>
            <person name="Hall N."/>
            <person name="Watson M."/>
            <person name="Adriaenssens E.M."/>
            <person name="Foster-Nyarko E."/>
            <person name="Jarju S."/>
            <person name="Secka A."/>
            <person name="Antonio M."/>
            <person name="Oren A."/>
            <person name="Chaudhuri R.R."/>
            <person name="La Ragione R."/>
            <person name="Hildebrand F."/>
            <person name="Pallen M.J."/>
        </authorList>
    </citation>
    <scope>NUCLEOTIDE SEQUENCE</scope>
    <source>
        <strain evidence="1">ChiHile30-977</strain>
    </source>
</reference>
<protein>
    <submittedName>
        <fullName evidence="1">Uncharacterized protein</fullName>
    </submittedName>
</protein>
<accession>A0A9D0YXK7</accession>
<reference evidence="1" key="1">
    <citation type="submission" date="2020-10" db="EMBL/GenBank/DDBJ databases">
        <authorList>
            <person name="Gilroy R."/>
        </authorList>
    </citation>
    <scope>NUCLEOTIDE SEQUENCE</scope>
    <source>
        <strain evidence="1">ChiHile30-977</strain>
    </source>
</reference>
<dbReference type="AlphaFoldDB" id="A0A9D0YXK7"/>
<sequence>RWYKKRLDMGHMPVAANHGLVILWSQRILHENARRGIVYPLNSTVVKLRFAGLPIHTAVDMSNLRFVKNQSLLLVNPLGISDEDVAVLKDLVQNEGKNLIVVGEVEHPQLLALLGIHPSGANARRWRLRDSAAYLRKDMPAVSGQAEQEIGGYVADDAEVIIEAINERGEVVGAAVTAKKAGQGRCLFTQRLIVALPKMKYRRSYMDHKAHPNVRGNQEDDLLTTREVFQSLSNVHPDALELLFARLVQHADGTFAYSDKGQVLSFQAQDGSEYLLCENPLNMTYLVMGVTLPGERMDMRELDIRFKGPVGYAYYGDERADSFDVCVPPEAVVPFVVTYRKEGNTDDKEEKG</sequence>
<feature type="non-terminal residue" evidence="1">
    <location>
        <position position="1"/>
    </location>
</feature>
<proteinExistence type="predicted"/>
<dbReference type="EMBL" id="DVFI01000114">
    <property type="protein sequence ID" value="HIQ63579.1"/>
    <property type="molecule type" value="Genomic_DNA"/>
</dbReference>
<gene>
    <name evidence="1" type="ORF">IAA66_08365</name>
</gene>
<dbReference type="Proteomes" id="UP000886819">
    <property type="component" value="Unassembled WGS sequence"/>
</dbReference>
<comment type="caution">
    <text evidence="1">The sequence shown here is derived from an EMBL/GenBank/DDBJ whole genome shotgun (WGS) entry which is preliminary data.</text>
</comment>
<organism evidence="1 2">
    <name type="scientific">Candidatus Avichristensenella intestinipullorum</name>
    <dbReference type="NCBI Taxonomy" id="2840693"/>
    <lineage>
        <taxon>Bacteria</taxon>
        <taxon>Bacillati</taxon>
        <taxon>Bacillota</taxon>
        <taxon>Clostridia</taxon>
        <taxon>Candidatus Avichristensenella</taxon>
    </lineage>
</organism>
<evidence type="ECO:0000313" key="2">
    <source>
        <dbReference type="Proteomes" id="UP000886819"/>
    </source>
</evidence>